<gene>
    <name evidence="2" type="ORF">OLC1_LOCUS23690</name>
</gene>
<keyword evidence="3" id="KW-1185">Reference proteome</keyword>
<dbReference type="PANTHER" id="PTHR36402:SF1">
    <property type="entry name" value="EXPRESSED PROTEIN"/>
    <property type="match status" value="1"/>
</dbReference>
<name>A0AAV1ED95_OLDCO</name>
<proteinExistence type="predicted"/>
<dbReference type="Proteomes" id="UP001161247">
    <property type="component" value="Chromosome 9"/>
</dbReference>
<protein>
    <submittedName>
        <fullName evidence="2">OLC1v1019111C1</fullName>
    </submittedName>
</protein>
<dbReference type="PANTHER" id="PTHR36402">
    <property type="entry name" value="EXPRESSED PROTEIN"/>
    <property type="match status" value="1"/>
</dbReference>
<evidence type="ECO:0000256" key="1">
    <source>
        <dbReference type="SAM" id="Coils"/>
    </source>
</evidence>
<feature type="coiled-coil region" evidence="1">
    <location>
        <begin position="112"/>
        <end position="146"/>
    </location>
</feature>
<keyword evidence="1" id="KW-0175">Coiled coil</keyword>
<sequence length="205" mass="24109">MAFSKTLGSERVKMSIATRHLFRRSPAFLNHCRSYSSTSGTTSHIDHHRNHEFLSPSDYIGSWKPPKDPKEAQSQLARLRREYALKVKAVRKEYIREVEFLKLEKQKKDSARKEALRIANEERKAAKDAEKAAKAKEREVAAEEFRQTLLKERAEKLEYWRKRTQKFEEKKKQKKELLHRQSSLWVSESELEKKALEAIVDSTPL</sequence>
<reference evidence="2" key="1">
    <citation type="submission" date="2023-03" db="EMBL/GenBank/DDBJ databases">
        <authorList>
            <person name="Julca I."/>
        </authorList>
    </citation>
    <scope>NUCLEOTIDE SEQUENCE</scope>
</reference>
<dbReference type="EMBL" id="OX459126">
    <property type="protein sequence ID" value="CAI9117664.1"/>
    <property type="molecule type" value="Genomic_DNA"/>
</dbReference>
<organism evidence="2 3">
    <name type="scientific">Oldenlandia corymbosa var. corymbosa</name>
    <dbReference type="NCBI Taxonomy" id="529605"/>
    <lineage>
        <taxon>Eukaryota</taxon>
        <taxon>Viridiplantae</taxon>
        <taxon>Streptophyta</taxon>
        <taxon>Embryophyta</taxon>
        <taxon>Tracheophyta</taxon>
        <taxon>Spermatophyta</taxon>
        <taxon>Magnoliopsida</taxon>
        <taxon>eudicotyledons</taxon>
        <taxon>Gunneridae</taxon>
        <taxon>Pentapetalae</taxon>
        <taxon>asterids</taxon>
        <taxon>lamiids</taxon>
        <taxon>Gentianales</taxon>
        <taxon>Rubiaceae</taxon>
        <taxon>Rubioideae</taxon>
        <taxon>Spermacoceae</taxon>
        <taxon>Hedyotis-Oldenlandia complex</taxon>
        <taxon>Oldenlandia</taxon>
    </lineage>
</organism>
<evidence type="ECO:0000313" key="3">
    <source>
        <dbReference type="Proteomes" id="UP001161247"/>
    </source>
</evidence>
<accession>A0AAV1ED95</accession>
<evidence type="ECO:0000313" key="2">
    <source>
        <dbReference type="EMBL" id="CAI9117664.1"/>
    </source>
</evidence>
<dbReference type="AlphaFoldDB" id="A0AAV1ED95"/>